<evidence type="ECO:0000256" key="3">
    <source>
        <dbReference type="ARBA" id="ARBA00044146"/>
    </source>
</evidence>
<evidence type="ECO:0000256" key="4">
    <source>
        <dbReference type="ARBA" id="ARBA00049194"/>
    </source>
</evidence>
<dbReference type="PANTHER" id="PTHR11699">
    <property type="entry name" value="ALDEHYDE DEHYDROGENASE-RELATED"/>
    <property type="match status" value="1"/>
</dbReference>
<dbReference type="Gene3D" id="3.40.605.10">
    <property type="entry name" value="Aldehyde Dehydrogenase, Chain A, domain 1"/>
    <property type="match status" value="1"/>
</dbReference>
<dbReference type="InterPro" id="IPR016163">
    <property type="entry name" value="Ald_DH_C"/>
</dbReference>
<dbReference type="InterPro" id="IPR016161">
    <property type="entry name" value="Ald_DH/histidinol_DH"/>
</dbReference>
<dbReference type="FunFam" id="3.40.309.10:FF:000001">
    <property type="entry name" value="Mitochondrial aldehyde dehydrogenase 2"/>
    <property type="match status" value="1"/>
</dbReference>
<keyword evidence="9" id="KW-1185">Reference proteome</keyword>
<evidence type="ECO:0000313" key="10">
    <source>
        <dbReference type="Proteomes" id="UP000654922"/>
    </source>
</evidence>
<dbReference type="FunFam" id="3.40.605.10:FF:000026">
    <property type="entry name" value="Aldehyde dehydrogenase, putative"/>
    <property type="match status" value="1"/>
</dbReference>
<dbReference type="Pfam" id="PF00171">
    <property type="entry name" value="Aldedh"/>
    <property type="match status" value="1"/>
</dbReference>
<gene>
    <name evidence="7" type="ORF">CNMCM5623_004375</name>
    <name evidence="8" type="ORF">CNMCM7691_004939</name>
</gene>
<dbReference type="InterPro" id="IPR015590">
    <property type="entry name" value="Aldehyde_DH_dom"/>
</dbReference>
<dbReference type="EMBL" id="JACBAG010001655">
    <property type="protein sequence ID" value="KAF7184253.1"/>
    <property type="molecule type" value="Genomic_DNA"/>
</dbReference>
<proteinExistence type="inferred from homology"/>
<evidence type="ECO:0000256" key="2">
    <source>
        <dbReference type="ARBA" id="ARBA00024226"/>
    </source>
</evidence>
<protein>
    <recommendedName>
        <fullName evidence="3">Aldehyde dehydrogenase</fullName>
        <ecNumber evidence="2">1.2.1.3</ecNumber>
    </recommendedName>
</protein>
<evidence type="ECO:0000256" key="5">
    <source>
        <dbReference type="SAM" id="MobiDB-lite"/>
    </source>
</evidence>
<dbReference type="Gene3D" id="3.40.309.10">
    <property type="entry name" value="Aldehyde Dehydrogenase, Chain A, domain 2"/>
    <property type="match status" value="1"/>
</dbReference>
<organism evidence="7 10">
    <name type="scientific">Aspergillus felis</name>
    <dbReference type="NCBI Taxonomy" id="1287682"/>
    <lineage>
        <taxon>Eukaryota</taxon>
        <taxon>Fungi</taxon>
        <taxon>Dikarya</taxon>
        <taxon>Ascomycota</taxon>
        <taxon>Pezizomycotina</taxon>
        <taxon>Eurotiomycetes</taxon>
        <taxon>Eurotiomycetidae</taxon>
        <taxon>Eurotiales</taxon>
        <taxon>Aspergillaceae</taxon>
        <taxon>Aspergillus</taxon>
        <taxon>Aspergillus subgen. Fumigati</taxon>
    </lineage>
</organism>
<dbReference type="Proteomes" id="UP000641853">
    <property type="component" value="Unassembled WGS sequence"/>
</dbReference>
<name>A0A8H6QG76_9EURO</name>
<dbReference type="Proteomes" id="UP000654922">
    <property type="component" value="Unassembled WGS sequence"/>
</dbReference>
<sequence length="187" mass="20446">MASAAVRDPERAEQNKVGDPFDPQTFQGPQVSQLQFDRIMGYIQDGKQSGARVVTGGERLGDKGYFIKPTVFADVDGEMKIVQEEIFGPVCTVQKFSTEEEAIKLANSTNYGLAAAVHTKNINTAVRVSNAIKAGTVWVNNYNMLYPQAPFGGYKESGLGRELGAYALENYTQVKTVHVQTSDCPFP</sequence>
<evidence type="ECO:0000256" key="1">
    <source>
        <dbReference type="ARBA" id="ARBA00009986"/>
    </source>
</evidence>
<evidence type="ECO:0000313" key="7">
    <source>
        <dbReference type="EMBL" id="KAF7172098.1"/>
    </source>
</evidence>
<feature type="compositionally biased region" description="Basic and acidic residues" evidence="5">
    <location>
        <begin position="7"/>
        <end position="16"/>
    </location>
</feature>
<dbReference type="SUPFAM" id="SSF53720">
    <property type="entry name" value="ALDH-like"/>
    <property type="match status" value="1"/>
</dbReference>
<accession>A0A8H6QG76</accession>
<dbReference type="GO" id="GO:0019413">
    <property type="term" value="P:acetate biosynthetic process"/>
    <property type="evidence" value="ECO:0007669"/>
    <property type="project" value="UniProtKB-ARBA"/>
</dbReference>
<feature type="region of interest" description="Disordered" evidence="5">
    <location>
        <begin position="1"/>
        <end position="27"/>
    </location>
</feature>
<evidence type="ECO:0000259" key="6">
    <source>
        <dbReference type="Pfam" id="PF00171"/>
    </source>
</evidence>
<dbReference type="EMBL" id="JACBAE010001154">
    <property type="protein sequence ID" value="KAF7172098.1"/>
    <property type="molecule type" value="Genomic_DNA"/>
</dbReference>
<dbReference type="EC" id="1.2.1.3" evidence="2"/>
<evidence type="ECO:0000313" key="9">
    <source>
        <dbReference type="Proteomes" id="UP000641853"/>
    </source>
</evidence>
<dbReference type="GO" id="GO:0004029">
    <property type="term" value="F:aldehyde dehydrogenase (NAD+) activity"/>
    <property type="evidence" value="ECO:0007669"/>
    <property type="project" value="UniProtKB-EC"/>
</dbReference>
<evidence type="ECO:0000313" key="8">
    <source>
        <dbReference type="EMBL" id="KAF7184253.1"/>
    </source>
</evidence>
<dbReference type="InterPro" id="IPR016162">
    <property type="entry name" value="Ald_DH_N"/>
</dbReference>
<comment type="caution">
    <text evidence="7">The sequence shown here is derived from an EMBL/GenBank/DDBJ whole genome shotgun (WGS) entry which is preliminary data.</text>
</comment>
<comment type="catalytic activity">
    <reaction evidence="4">
        <text>an aldehyde + NAD(+) + H2O = a carboxylate + NADH + 2 H(+)</text>
        <dbReference type="Rhea" id="RHEA:16185"/>
        <dbReference type="ChEBI" id="CHEBI:15377"/>
        <dbReference type="ChEBI" id="CHEBI:15378"/>
        <dbReference type="ChEBI" id="CHEBI:17478"/>
        <dbReference type="ChEBI" id="CHEBI:29067"/>
        <dbReference type="ChEBI" id="CHEBI:57540"/>
        <dbReference type="ChEBI" id="CHEBI:57945"/>
        <dbReference type="EC" id="1.2.1.3"/>
    </reaction>
</comment>
<feature type="domain" description="Aldehyde dehydrogenase" evidence="6">
    <location>
        <begin position="10"/>
        <end position="177"/>
    </location>
</feature>
<dbReference type="AlphaFoldDB" id="A0A8H6QG76"/>
<reference evidence="7" key="1">
    <citation type="submission" date="2020-06" db="EMBL/GenBank/DDBJ databases">
        <title>Draft genome sequences of strains closely related to Aspergillus parafelis and Aspergillus hiratsukae.</title>
        <authorList>
            <person name="Dos Santos R.A.C."/>
            <person name="Rivero-Menendez O."/>
            <person name="Steenwyk J.L."/>
            <person name="Mead M.E."/>
            <person name="Goldman G.H."/>
            <person name="Alastruey-Izquierdo A."/>
            <person name="Rokas A."/>
        </authorList>
    </citation>
    <scope>NUCLEOTIDE SEQUENCE</scope>
    <source>
        <strain evidence="7">CNM-CM5623</strain>
        <strain evidence="8">CNM-CM7691</strain>
    </source>
</reference>
<comment type="similarity">
    <text evidence="1">Belongs to the aldehyde dehydrogenase family.</text>
</comment>
<dbReference type="OrthoDB" id="310895at2759"/>